<evidence type="ECO:0000256" key="3">
    <source>
        <dbReference type="ARBA" id="ARBA00022777"/>
    </source>
</evidence>
<reference evidence="6" key="1">
    <citation type="submission" date="2021-06" db="EMBL/GenBank/DDBJ databases">
        <authorList>
            <person name="Hodson N. C."/>
            <person name="Mongue J. A."/>
            <person name="Jaron S. K."/>
        </authorList>
    </citation>
    <scope>NUCLEOTIDE SEQUENCE</scope>
</reference>
<dbReference type="GO" id="GO:0004430">
    <property type="term" value="F:1-phosphatidylinositol 4-kinase activity"/>
    <property type="evidence" value="ECO:0007669"/>
    <property type="project" value="TreeGrafter"/>
</dbReference>
<dbReference type="Proteomes" id="UP000708208">
    <property type="component" value="Unassembled WGS sequence"/>
</dbReference>
<evidence type="ECO:0000313" key="6">
    <source>
        <dbReference type="EMBL" id="CAG7730459.1"/>
    </source>
</evidence>
<dbReference type="InterPro" id="IPR015433">
    <property type="entry name" value="PI3/4_kinase"/>
</dbReference>
<feature type="domain" description="PIK helical" evidence="5">
    <location>
        <begin position="88"/>
        <end position="278"/>
    </location>
</feature>
<dbReference type="PANTHER" id="PTHR10048">
    <property type="entry name" value="PHOSPHATIDYLINOSITOL KINASE"/>
    <property type="match status" value="1"/>
</dbReference>
<dbReference type="InterPro" id="IPR000403">
    <property type="entry name" value="PI3/4_kinase_cat_dom"/>
</dbReference>
<dbReference type="FunFam" id="1.25.40.70:FF:000011">
    <property type="entry name" value="Phosphatidylinositol 4-kinase alpha"/>
    <property type="match status" value="1"/>
</dbReference>
<dbReference type="GO" id="GO:0046854">
    <property type="term" value="P:phosphatidylinositol phosphate biosynthetic process"/>
    <property type="evidence" value="ECO:0007669"/>
    <property type="project" value="InterPro"/>
</dbReference>
<organism evidence="6 7">
    <name type="scientific">Allacma fusca</name>
    <dbReference type="NCBI Taxonomy" id="39272"/>
    <lineage>
        <taxon>Eukaryota</taxon>
        <taxon>Metazoa</taxon>
        <taxon>Ecdysozoa</taxon>
        <taxon>Arthropoda</taxon>
        <taxon>Hexapoda</taxon>
        <taxon>Collembola</taxon>
        <taxon>Symphypleona</taxon>
        <taxon>Sminthuridae</taxon>
        <taxon>Allacma</taxon>
    </lineage>
</organism>
<dbReference type="InterPro" id="IPR018936">
    <property type="entry name" value="PI3/4_kinase_CS"/>
</dbReference>
<comment type="similarity">
    <text evidence="1">Belongs to the PI3/PI4-kinase family. Type III PI4K subfamily.</text>
</comment>
<feature type="non-terminal residue" evidence="6">
    <location>
        <position position="1"/>
    </location>
</feature>
<evidence type="ECO:0008006" key="8">
    <source>
        <dbReference type="Google" id="ProtNLM"/>
    </source>
</evidence>
<dbReference type="OrthoDB" id="10264149at2759"/>
<proteinExistence type="inferred from homology"/>
<dbReference type="PROSITE" id="PS50290">
    <property type="entry name" value="PI3_4_KINASE_3"/>
    <property type="match status" value="1"/>
</dbReference>
<evidence type="ECO:0000256" key="1">
    <source>
        <dbReference type="ARBA" id="ARBA00006209"/>
    </source>
</evidence>
<dbReference type="PANTHER" id="PTHR10048:SF15">
    <property type="entry name" value="PHOSPHATIDYLINOSITOL 4-KINASE ALPHA"/>
    <property type="match status" value="1"/>
</dbReference>
<name>A0A8J2P483_9HEXA</name>
<dbReference type="SMART" id="SM00145">
    <property type="entry name" value="PI3Ka"/>
    <property type="match status" value="1"/>
</dbReference>
<evidence type="ECO:0000259" key="5">
    <source>
        <dbReference type="PROSITE" id="PS51545"/>
    </source>
</evidence>
<dbReference type="EMBL" id="CAJVCH010194853">
    <property type="protein sequence ID" value="CAG7730459.1"/>
    <property type="molecule type" value="Genomic_DNA"/>
</dbReference>
<dbReference type="GO" id="GO:0048015">
    <property type="term" value="P:phosphatidylinositol-mediated signaling"/>
    <property type="evidence" value="ECO:0007669"/>
    <property type="project" value="TreeGrafter"/>
</dbReference>
<dbReference type="SMART" id="SM00146">
    <property type="entry name" value="PI3Kc"/>
    <property type="match status" value="1"/>
</dbReference>
<gene>
    <name evidence="6" type="ORF">AFUS01_LOCUS19103</name>
</gene>
<keyword evidence="7" id="KW-1185">Reference proteome</keyword>
<dbReference type="Pfam" id="PF00454">
    <property type="entry name" value="PI3_PI4_kinase"/>
    <property type="match status" value="1"/>
</dbReference>
<dbReference type="FunFam" id="1.10.1070.11:FF:000005">
    <property type="entry name" value="Phosphatidylinositol 4-kinase, catalytic, alpha"/>
    <property type="match status" value="1"/>
</dbReference>
<dbReference type="InterPro" id="IPR001263">
    <property type="entry name" value="PI3K_accessory_dom"/>
</dbReference>
<dbReference type="PROSITE" id="PS00915">
    <property type="entry name" value="PI3_4_KINASE_1"/>
    <property type="match status" value="1"/>
</dbReference>
<dbReference type="AlphaFoldDB" id="A0A8J2P483"/>
<dbReference type="GO" id="GO:0005886">
    <property type="term" value="C:plasma membrane"/>
    <property type="evidence" value="ECO:0007669"/>
    <property type="project" value="TreeGrafter"/>
</dbReference>
<evidence type="ECO:0000259" key="4">
    <source>
        <dbReference type="PROSITE" id="PS50290"/>
    </source>
</evidence>
<dbReference type="FunFam" id="3.30.1010.10:FF:000009">
    <property type="entry name" value="Phosphatidylinositol 4-kinase, catalytic, alpha"/>
    <property type="match status" value="1"/>
</dbReference>
<dbReference type="PROSITE" id="PS00916">
    <property type="entry name" value="PI3_4_KINASE_2"/>
    <property type="match status" value="1"/>
</dbReference>
<sequence>NHPTATASEIRFGDGWMNTMYKHSNTNPVPLLKKRKEKYEKDSVKEYIRKRNLILELLAQEIDILMAWHNPLNSTELLVAGEATINTWRLMKSSDKQWRDSVRLAWEVSPVMAVYMPKRLKSPEKSVIADEVSNLVRNYPDMIMHIPEAQMYLVTTDVVLNDSPELSSLLNWASCSPIRALSFFSRQFPPHPITAQYAVRSLNSYPADAVLFYIPQLVQALRHDTMGYVAEFIKKIALRSQLVAHQLIWNMQTNIYLDEEGHERDPTLGDTLESLIGVILSSLSGPAKEFYEREFGFFEKITGISGAIRKYPKGPERKKACLEELSKVEVKRGCYLPSNPEALVIDIDAKSGTPMQSAAKAPFLARFKVRRCGIKEVESVGLGSHKMLEGDTTLAQNEANCTSSSMSLEVWQAAIFKVGDDVRQDMLALQVISLFKNVFDQVGLDLYLFPYRVVATAPGNGVIECVPNAKSRDQLGRQTDVGLYEYFLKQYGDEDTRAFQDARRNFIKSMAAYSVIGFLLQIKDRHNGNIMLDGEGNIIHIDFGFMFESSPGGNLGFEPDIKLTEEMVMVMGGKMEAPPFRWFMHLCVHAYLAVRPYCESVISLVSLMLDTRLPCFRGQTIRLLRARFCPQFARLNSTLASLDLKSALTKLSNMTLL</sequence>
<dbReference type="GO" id="GO:0005737">
    <property type="term" value="C:cytoplasm"/>
    <property type="evidence" value="ECO:0007669"/>
    <property type="project" value="TreeGrafter"/>
</dbReference>
<accession>A0A8J2P483</accession>
<protein>
    <recommendedName>
        <fullName evidence="8">Phosphatidylinositol 4-kinase alpha</fullName>
    </recommendedName>
</protein>
<comment type="caution">
    <text evidence="6">The sequence shown here is derived from an EMBL/GenBank/DDBJ whole genome shotgun (WGS) entry which is preliminary data.</text>
</comment>
<evidence type="ECO:0000256" key="2">
    <source>
        <dbReference type="ARBA" id="ARBA00022679"/>
    </source>
</evidence>
<dbReference type="PROSITE" id="PS51545">
    <property type="entry name" value="PIK_HELICAL"/>
    <property type="match status" value="1"/>
</dbReference>
<feature type="domain" description="PI3K/PI4K catalytic" evidence="4">
    <location>
        <begin position="374"/>
        <end position="653"/>
    </location>
</feature>
<keyword evidence="3" id="KW-0418">Kinase</keyword>
<evidence type="ECO:0000313" key="7">
    <source>
        <dbReference type="Proteomes" id="UP000708208"/>
    </source>
</evidence>
<keyword evidence="2" id="KW-0808">Transferase</keyword>
<dbReference type="Pfam" id="PF00613">
    <property type="entry name" value="PI3Ka"/>
    <property type="match status" value="1"/>
</dbReference>
<dbReference type="CDD" id="cd05167">
    <property type="entry name" value="PI4Kc_III_alpha"/>
    <property type="match status" value="1"/>
</dbReference>